<comment type="cofactor">
    <cofactor evidence="1">
        <name>Fe(2+)</name>
        <dbReference type="ChEBI" id="CHEBI:29033"/>
    </cofactor>
</comment>
<evidence type="ECO:0000256" key="2">
    <source>
        <dbReference type="ARBA" id="ARBA00022723"/>
    </source>
</evidence>
<sequence length="289" mass="31238">MDRLERCVADVQSFLHTHWQQGPALLRPADPPTEVLSAADIDGLIDGGLLRVPYAALYSAAGPIPEERYCPPRLVAGRILDGCLDPVRVRSLIREENATLQLRYVNHWHAPVRALTAGIGERLGRLAEAFVFQSHAGHPSAVHRDDGDVLVIQLSGTKRWQVYGGPADPHWQPVPDADPGPVLLDTDVRPGEVLYVPDGFAHAACATGPEPSLHLTVVLREARVRHLRDELGARLAADLALPARPLDDDQLTTAAAALLDHFRARLAGTTPESLVGAARRAAHSSRPTA</sequence>
<dbReference type="AlphaFoldDB" id="A0A3B0BDB5"/>
<dbReference type="PROSITE" id="PS51184">
    <property type="entry name" value="JMJC"/>
    <property type="match status" value="1"/>
</dbReference>
<evidence type="ECO:0000313" key="5">
    <source>
        <dbReference type="EMBL" id="RKN70431.1"/>
    </source>
</evidence>
<dbReference type="Pfam" id="PF08007">
    <property type="entry name" value="JmjC_2"/>
    <property type="match status" value="1"/>
</dbReference>
<dbReference type="Proteomes" id="UP000270343">
    <property type="component" value="Unassembled WGS sequence"/>
</dbReference>
<dbReference type="OrthoDB" id="9764016at2"/>
<name>A0A3B0BDB5_9ACTN</name>
<evidence type="ECO:0000313" key="6">
    <source>
        <dbReference type="Proteomes" id="UP000270343"/>
    </source>
</evidence>
<accession>A0A3B0BDB5</accession>
<proteinExistence type="predicted"/>
<protein>
    <submittedName>
        <fullName evidence="5">Cupin</fullName>
    </submittedName>
</protein>
<dbReference type="PANTHER" id="PTHR13096">
    <property type="entry name" value="MINA53 MYC INDUCED NUCLEAR ANTIGEN"/>
    <property type="match status" value="1"/>
</dbReference>
<evidence type="ECO:0000256" key="1">
    <source>
        <dbReference type="ARBA" id="ARBA00001954"/>
    </source>
</evidence>
<evidence type="ECO:0000259" key="4">
    <source>
        <dbReference type="PROSITE" id="PS51184"/>
    </source>
</evidence>
<dbReference type="GO" id="GO:0046872">
    <property type="term" value="F:metal ion binding"/>
    <property type="evidence" value="ECO:0007669"/>
    <property type="project" value="UniProtKB-KW"/>
</dbReference>
<keyword evidence="2" id="KW-0479">Metal-binding</keyword>
<reference evidence="5 6" key="1">
    <citation type="journal article" date="2015" name="Antonie Van Leeuwenhoek">
        <title>Streptomyces klenkii sp. nov., isolated from deep marine sediment.</title>
        <authorList>
            <person name="Veyisoglu A."/>
            <person name="Sahin N."/>
        </authorList>
    </citation>
    <scope>NUCLEOTIDE SEQUENCE [LARGE SCALE GENOMIC DNA]</scope>
    <source>
        <strain evidence="5 6">KCTC 29202</strain>
    </source>
</reference>
<keyword evidence="6" id="KW-1185">Reference proteome</keyword>
<comment type="caution">
    <text evidence="5">The sequence shown here is derived from an EMBL/GenBank/DDBJ whole genome shotgun (WGS) entry which is preliminary data.</text>
</comment>
<dbReference type="Gene3D" id="2.60.120.650">
    <property type="entry name" value="Cupin"/>
    <property type="match status" value="1"/>
</dbReference>
<dbReference type="InterPro" id="IPR003347">
    <property type="entry name" value="JmjC_dom"/>
</dbReference>
<dbReference type="SUPFAM" id="SSF51197">
    <property type="entry name" value="Clavaminate synthase-like"/>
    <property type="match status" value="1"/>
</dbReference>
<dbReference type="RefSeq" id="WP_120757095.1">
    <property type="nucleotide sequence ID" value="NZ_JBFADQ010000030.1"/>
</dbReference>
<gene>
    <name evidence="5" type="ORF">D7231_21465</name>
</gene>
<evidence type="ECO:0000256" key="3">
    <source>
        <dbReference type="ARBA" id="ARBA00023004"/>
    </source>
</evidence>
<dbReference type="PANTHER" id="PTHR13096:SF8">
    <property type="entry name" value="RIBOSOMAL OXYGENASE 1"/>
    <property type="match status" value="1"/>
</dbReference>
<keyword evidence="3" id="KW-0408">Iron</keyword>
<dbReference type="EMBL" id="RBAM01000008">
    <property type="protein sequence ID" value="RKN70431.1"/>
    <property type="molecule type" value="Genomic_DNA"/>
</dbReference>
<organism evidence="5 6">
    <name type="scientific">Streptomyces klenkii</name>
    <dbReference type="NCBI Taxonomy" id="1420899"/>
    <lineage>
        <taxon>Bacteria</taxon>
        <taxon>Bacillati</taxon>
        <taxon>Actinomycetota</taxon>
        <taxon>Actinomycetes</taxon>
        <taxon>Kitasatosporales</taxon>
        <taxon>Streptomycetaceae</taxon>
        <taxon>Streptomyces</taxon>
    </lineage>
</organism>
<feature type="domain" description="JmjC" evidence="4">
    <location>
        <begin position="96"/>
        <end position="236"/>
    </location>
</feature>
<dbReference type="InterPro" id="IPR039994">
    <property type="entry name" value="NO66-like"/>
</dbReference>